<dbReference type="AlphaFoldDB" id="A0A453A4N6"/>
<name>A0A453A4N6_AEGTS</name>
<dbReference type="Gramene" id="AET1Gv21039500.5">
    <property type="protein sequence ID" value="AET1Gv21039500.5"/>
    <property type="gene ID" value="AET1Gv21039500"/>
</dbReference>
<dbReference type="Proteomes" id="UP000015105">
    <property type="component" value="Chromosome 1D"/>
</dbReference>
<dbReference type="EnsemblPlants" id="AET1Gv21039500.5">
    <property type="protein sequence ID" value="AET1Gv21039500.5"/>
    <property type="gene ID" value="AET1Gv21039500"/>
</dbReference>
<sequence length="51" mass="5703">TLRAVLQYVGPDARLLVDQFKVLLLNQKLMLLALTDCQPSKRSFSLQGEGN</sequence>
<accession>A0A453A4N6</accession>
<protein>
    <submittedName>
        <fullName evidence="1">Uncharacterized protein</fullName>
    </submittedName>
</protein>
<proteinExistence type="predicted"/>
<keyword evidence="2" id="KW-1185">Reference proteome</keyword>
<evidence type="ECO:0000313" key="2">
    <source>
        <dbReference type="Proteomes" id="UP000015105"/>
    </source>
</evidence>
<reference evidence="2" key="2">
    <citation type="journal article" date="2017" name="Nat. Plants">
        <title>The Aegilops tauschii genome reveals multiple impacts of transposons.</title>
        <authorList>
            <person name="Zhao G."/>
            <person name="Zou C."/>
            <person name="Li K."/>
            <person name="Wang K."/>
            <person name="Li T."/>
            <person name="Gao L."/>
            <person name="Zhang X."/>
            <person name="Wang H."/>
            <person name="Yang Z."/>
            <person name="Liu X."/>
            <person name="Jiang W."/>
            <person name="Mao L."/>
            <person name="Kong X."/>
            <person name="Jiao Y."/>
            <person name="Jia J."/>
        </authorList>
    </citation>
    <scope>NUCLEOTIDE SEQUENCE [LARGE SCALE GENOMIC DNA]</scope>
    <source>
        <strain evidence="2">cv. AL8/78</strain>
    </source>
</reference>
<evidence type="ECO:0000313" key="1">
    <source>
        <dbReference type="EnsemblPlants" id="AET1Gv21039500.5"/>
    </source>
</evidence>
<reference evidence="1" key="5">
    <citation type="journal article" date="2021" name="G3 (Bethesda)">
        <title>Aegilops tauschii genome assembly Aet v5.0 features greater sequence contiguity and improved annotation.</title>
        <authorList>
            <person name="Wang L."/>
            <person name="Zhu T."/>
            <person name="Rodriguez J.C."/>
            <person name="Deal K.R."/>
            <person name="Dubcovsky J."/>
            <person name="McGuire P.E."/>
            <person name="Lux T."/>
            <person name="Spannagl M."/>
            <person name="Mayer K.F.X."/>
            <person name="Baldrich P."/>
            <person name="Meyers B.C."/>
            <person name="Huo N."/>
            <person name="Gu Y.Q."/>
            <person name="Zhou H."/>
            <person name="Devos K.M."/>
            <person name="Bennetzen J.L."/>
            <person name="Unver T."/>
            <person name="Budak H."/>
            <person name="Gulick P.J."/>
            <person name="Galiba G."/>
            <person name="Kalapos B."/>
            <person name="Nelson D.R."/>
            <person name="Li P."/>
            <person name="You F.M."/>
            <person name="Luo M.C."/>
            <person name="Dvorak J."/>
        </authorList>
    </citation>
    <scope>NUCLEOTIDE SEQUENCE [LARGE SCALE GENOMIC DNA]</scope>
    <source>
        <strain evidence="1">cv. AL8/78</strain>
    </source>
</reference>
<reference evidence="1" key="4">
    <citation type="submission" date="2019-03" db="UniProtKB">
        <authorList>
            <consortium name="EnsemblPlants"/>
        </authorList>
    </citation>
    <scope>IDENTIFICATION</scope>
</reference>
<organism evidence="1 2">
    <name type="scientific">Aegilops tauschii subsp. strangulata</name>
    <name type="common">Goatgrass</name>
    <dbReference type="NCBI Taxonomy" id="200361"/>
    <lineage>
        <taxon>Eukaryota</taxon>
        <taxon>Viridiplantae</taxon>
        <taxon>Streptophyta</taxon>
        <taxon>Embryophyta</taxon>
        <taxon>Tracheophyta</taxon>
        <taxon>Spermatophyta</taxon>
        <taxon>Magnoliopsida</taxon>
        <taxon>Liliopsida</taxon>
        <taxon>Poales</taxon>
        <taxon>Poaceae</taxon>
        <taxon>BOP clade</taxon>
        <taxon>Pooideae</taxon>
        <taxon>Triticodae</taxon>
        <taxon>Triticeae</taxon>
        <taxon>Triticinae</taxon>
        <taxon>Aegilops</taxon>
    </lineage>
</organism>
<reference evidence="2" key="1">
    <citation type="journal article" date="2014" name="Science">
        <title>Ancient hybridizations among the ancestral genomes of bread wheat.</title>
        <authorList>
            <consortium name="International Wheat Genome Sequencing Consortium,"/>
            <person name="Marcussen T."/>
            <person name="Sandve S.R."/>
            <person name="Heier L."/>
            <person name="Spannagl M."/>
            <person name="Pfeifer M."/>
            <person name="Jakobsen K.S."/>
            <person name="Wulff B.B."/>
            <person name="Steuernagel B."/>
            <person name="Mayer K.F."/>
            <person name="Olsen O.A."/>
        </authorList>
    </citation>
    <scope>NUCLEOTIDE SEQUENCE [LARGE SCALE GENOMIC DNA]</scope>
    <source>
        <strain evidence="2">cv. AL8/78</strain>
    </source>
</reference>
<reference evidence="1" key="3">
    <citation type="journal article" date="2017" name="Nature">
        <title>Genome sequence of the progenitor of the wheat D genome Aegilops tauschii.</title>
        <authorList>
            <person name="Luo M.C."/>
            <person name="Gu Y.Q."/>
            <person name="Puiu D."/>
            <person name="Wang H."/>
            <person name="Twardziok S.O."/>
            <person name="Deal K.R."/>
            <person name="Huo N."/>
            <person name="Zhu T."/>
            <person name="Wang L."/>
            <person name="Wang Y."/>
            <person name="McGuire P.E."/>
            <person name="Liu S."/>
            <person name="Long H."/>
            <person name="Ramasamy R.K."/>
            <person name="Rodriguez J.C."/>
            <person name="Van S.L."/>
            <person name="Yuan L."/>
            <person name="Wang Z."/>
            <person name="Xia Z."/>
            <person name="Xiao L."/>
            <person name="Anderson O.D."/>
            <person name="Ouyang S."/>
            <person name="Liang Y."/>
            <person name="Zimin A.V."/>
            <person name="Pertea G."/>
            <person name="Qi P."/>
            <person name="Bennetzen J.L."/>
            <person name="Dai X."/>
            <person name="Dawson M.W."/>
            <person name="Muller H.G."/>
            <person name="Kugler K."/>
            <person name="Rivarola-Duarte L."/>
            <person name="Spannagl M."/>
            <person name="Mayer K.F.X."/>
            <person name="Lu F.H."/>
            <person name="Bevan M.W."/>
            <person name="Leroy P."/>
            <person name="Li P."/>
            <person name="You F.M."/>
            <person name="Sun Q."/>
            <person name="Liu Z."/>
            <person name="Lyons E."/>
            <person name="Wicker T."/>
            <person name="Salzberg S.L."/>
            <person name="Devos K.M."/>
            <person name="Dvorak J."/>
        </authorList>
    </citation>
    <scope>NUCLEOTIDE SEQUENCE [LARGE SCALE GENOMIC DNA]</scope>
    <source>
        <strain evidence="1">cv. AL8/78</strain>
    </source>
</reference>